<dbReference type="SUPFAM" id="SSF50044">
    <property type="entry name" value="SH3-domain"/>
    <property type="match status" value="1"/>
</dbReference>
<dbReference type="Pfam" id="PF00620">
    <property type="entry name" value="RhoGAP"/>
    <property type="match status" value="1"/>
</dbReference>
<dbReference type="GeneID" id="110238980"/>
<dbReference type="PRINTS" id="PR01887">
    <property type="entry name" value="SPECTRNALPHA"/>
</dbReference>
<dbReference type="SMART" id="SM00326">
    <property type="entry name" value="SH3"/>
    <property type="match status" value="1"/>
</dbReference>
<dbReference type="Pfam" id="PF00018">
    <property type="entry name" value="SH3_1"/>
    <property type="match status" value="1"/>
</dbReference>
<dbReference type="InterPro" id="IPR001452">
    <property type="entry name" value="SH3_domain"/>
</dbReference>
<dbReference type="InterPro" id="IPR008936">
    <property type="entry name" value="Rho_GTPase_activation_prot"/>
</dbReference>
<proteinExistence type="predicted"/>
<dbReference type="PANTHER" id="PTHR14166">
    <property type="entry name" value="SLIT-ROBO RHO GTPASE ACTIVATING PROTEIN"/>
    <property type="match status" value="1"/>
</dbReference>
<name>A0A913X7T8_EXADI</name>
<organism evidence="7 8">
    <name type="scientific">Exaiptasia diaphana</name>
    <name type="common">Tropical sea anemone</name>
    <name type="synonym">Aiptasia pulchella</name>
    <dbReference type="NCBI Taxonomy" id="2652724"/>
    <lineage>
        <taxon>Eukaryota</taxon>
        <taxon>Metazoa</taxon>
        <taxon>Cnidaria</taxon>
        <taxon>Anthozoa</taxon>
        <taxon>Hexacorallia</taxon>
        <taxon>Actiniaria</taxon>
        <taxon>Aiptasiidae</taxon>
        <taxon>Exaiptasia</taxon>
    </lineage>
</organism>
<dbReference type="Gene3D" id="1.10.555.10">
    <property type="entry name" value="Rho GTPase activation protein"/>
    <property type="match status" value="1"/>
</dbReference>
<evidence type="ECO:0000256" key="2">
    <source>
        <dbReference type="ARBA" id="ARBA00023054"/>
    </source>
</evidence>
<dbReference type="Gene3D" id="2.30.30.40">
    <property type="entry name" value="SH3 Domains"/>
    <property type="match status" value="1"/>
</dbReference>
<evidence type="ECO:0000256" key="3">
    <source>
        <dbReference type="PROSITE-ProRule" id="PRU00192"/>
    </source>
</evidence>
<evidence type="ECO:0000313" key="7">
    <source>
        <dbReference type="EnsemblMetazoa" id="XP_020900338.1"/>
    </source>
</evidence>
<feature type="domain" description="Rho-GAP" evidence="6">
    <location>
        <begin position="111"/>
        <end position="300"/>
    </location>
</feature>
<reference evidence="7" key="1">
    <citation type="submission" date="2022-11" db="UniProtKB">
        <authorList>
            <consortium name="EnsemblMetazoa"/>
        </authorList>
    </citation>
    <scope>IDENTIFICATION</scope>
</reference>
<feature type="compositionally biased region" description="Basic and acidic residues" evidence="4">
    <location>
        <begin position="631"/>
        <end position="645"/>
    </location>
</feature>
<feature type="compositionally biased region" description="Pro residues" evidence="4">
    <location>
        <begin position="589"/>
        <end position="607"/>
    </location>
</feature>
<evidence type="ECO:0000256" key="1">
    <source>
        <dbReference type="ARBA" id="ARBA00022443"/>
    </source>
</evidence>
<feature type="compositionally biased region" description="Basic and acidic residues" evidence="4">
    <location>
        <begin position="424"/>
        <end position="436"/>
    </location>
</feature>
<evidence type="ECO:0000259" key="6">
    <source>
        <dbReference type="PROSITE" id="PS50238"/>
    </source>
</evidence>
<dbReference type="GO" id="GO:0007165">
    <property type="term" value="P:signal transduction"/>
    <property type="evidence" value="ECO:0007669"/>
    <property type="project" value="InterPro"/>
</dbReference>
<feature type="region of interest" description="Disordered" evidence="4">
    <location>
        <begin position="389"/>
        <end position="466"/>
    </location>
</feature>
<dbReference type="OrthoDB" id="5981864at2759"/>
<protein>
    <submittedName>
        <fullName evidence="7">Uncharacterized protein</fullName>
    </submittedName>
</protein>
<dbReference type="InterPro" id="IPR000198">
    <property type="entry name" value="RhoGAP_dom"/>
</dbReference>
<feature type="compositionally biased region" description="Polar residues" evidence="4">
    <location>
        <begin position="443"/>
        <end position="462"/>
    </location>
</feature>
<evidence type="ECO:0000259" key="5">
    <source>
        <dbReference type="PROSITE" id="PS50002"/>
    </source>
</evidence>
<dbReference type="PROSITE" id="PS50238">
    <property type="entry name" value="RHOGAP"/>
    <property type="match status" value="1"/>
</dbReference>
<keyword evidence="2" id="KW-0175">Coiled coil</keyword>
<sequence>MYKQWDNEMMKMASGQVELSQGMLSCQSIKASCEELELYFVSKFKENMMTNSLKIQLDAQNDILARALGEVTEDTVGKRAAYHKQLVIDTKSPQAAAILDSVQKKTKIFGCNMSEYLKITGRQIPEVVESCVRFIKKFGLDHPGIFRLSGSTTDINDMKQLFEAGRDPLAGLNHWKDINAVAGLLRVYFRELDDSLFPKSHYKQFLEASMGQPSEEELIKNVASVASSLPEPIIIVMRFLFRFINQVSERHEQNKMDAHNLAVVFGPTLLRIPSEQDMIAYQSHVNGMMEVIIKYPDQIFPGETEVDSAQLSEAEESDSDEDFCPRDAEALYDYSARSAKELSFKKGDIIRVFKRFNKDWWDGTLNDTDGFVPATYIKLFDVDPNDSVPLSPTGDGLPKSSSVISPGDGSPFRPKDLNGPPRVPKREGSLKKHFEVPIRASPVAQSPTSESRPSSQTSTPFGTKQGFRLAISTDDILSKQKNLRALHKDETPDNISEEKSTEETNKSSTLPRNHGSPLVSTEDLSKVEKDDVVKKNENDRSFEKRAYSLDLDKTPDEAKPLVWQVREATGGTPKQAETPPSPRSSLGPRIPPAVKPKPKPNRGPNPPSRGESGTDLLASIHAAQAALTHRTSTDDKNEAEKRRESQGSVSDDTQLL</sequence>
<dbReference type="PROSITE" id="PS50002">
    <property type="entry name" value="SH3"/>
    <property type="match status" value="1"/>
</dbReference>
<dbReference type="SUPFAM" id="SSF48350">
    <property type="entry name" value="GTPase activation domain, GAP"/>
    <property type="match status" value="1"/>
</dbReference>
<feature type="region of interest" description="Disordered" evidence="4">
    <location>
        <begin position="482"/>
        <end position="656"/>
    </location>
</feature>
<dbReference type="FunFam" id="1.10.555.10:FF:000112">
    <property type="entry name" value="SLIT-ROBO Rho GTPase-activating protein 3"/>
    <property type="match status" value="1"/>
</dbReference>
<feature type="compositionally biased region" description="Basic and acidic residues" evidence="4">
    <location>
        <begin position="486"/>
        <end position="505"/>
    </location>
</feature>
<feature type="compositionally biased region" description="Polar residues" evidence="4">
    <location>
        <begin position="646"/>
        <end position="656"/>
    </location>
</feature>
<keyword evidence="8" id="KW-1185">Reference proteome</keyword>
<dbReference type="KEGG" id="epa:110238980"/>
<evidence type="ECO:0000256" key="4">
    <source>
        <dbReference type="SAM" id="MobiDB-lite"/>
    </source>
</evidence>
<dbReference type="EnsemblMetazoa" id="XM_021044679.2">
    <property type="protein sequence ID" value="XP_020900338.1"/>
    <property type="gene ID" value="LOC110238980"/>
</dbReference>
<dbReference type="InterPro" id="IPR051627">
    <property type="entry name" value="SLIT-ROBO_RhoGAP"/>
</dbReference>
<keyword evidence="1 3" id="KW-0728">SH3 domain</keyword>
<feature type="domain" description="SH3" evidence="5">
    <location>
        <begin position="323"/>
        <end position="382"/>
    </location>
</feature>
<dbReference type="Proteomes" id="UP000887567">
    <property type="component" value="Unplaced"/>
</dbReference>
<accession>A0A913X7T8</accession>
<dbReference type="InterPro" id="IPR036028">
    <property type="entry name" value="SH3-like_dom_sf"/>
</dbReference>
<dbReference type="FunFam" id="2.30.30.40:FF:000136">
    <property type="entry name" value="Rho GTPase activating protein 4"/>
    <property type="match status" value="1"/>
</dbReference>
<dbReference type="PRINTS" id="PR00452">
    <property type="entry name" value="SH3DOMAIN"/>
</dbReference>
<dbReference type="SMART" id="SM00324">
    <property type="entry name" value="RhoGAP"/>
    <property type="match status" value="1"/>
</dbReference>
<evidence type="ECO:0000313" key="8">
    <source>
        <dbReference type="Proteomes" id="UP000887567"/>
    </source>
</evidence>
<dbReference type="RefSeq" id="XP_020900338.1">
    <property type="nucleotide sequence ID" value="XM_021044679.2"/>
</dbReference>
<feature type="compositionally biased region" description="Basic and acidic residues" evidence="4">
    <location>
        <begin position="523"/>
        <end position="559"/>
    </location>
</feature>
<dbReference type="AlphaFoldDB" id="A0A913X7T8"/>